<comment type="caution">
    <text evidence="1">The sequence shown here is derived from an EMBL/GenBank/DDBJ whole genome shotgun (WGS) entry which is preliminary data.</text>
</comment>
<dbReference type="Proteomes" id="UP000230564">
    <property type="component" value="Unassembled WGS sequence"/>
</dbReference>
<evidence type="ECO:0008006" key="3">
    <source>
        <dbReference type="Google" id="ProtNLM"/>
    </source>
</evidence>
<dbReference type="Gene3D" id="1.10.3210.10">
    <property type="entry name" value="Hypothetical protein af1432"/>
    <property type="match status" value="1"/>
</dbReference>
<dbReference type="AlphaFoldDB" id="A0A2H0NFZ1"/>
<evidence type="ECO:0000313" key="1">
    <source>
        <dbReference type="EMBL" id="PIR07075.1"/>
    </source>
</evidence>
<organism evidence="1 2">
    <name type="scientific">Candidatus Komeilibacteria bacterium CG11_big_fil_rev_8_21_14_0_20_36_20</name>
    <dbReference type="NCBI Taxonomy" id="1974477"/>
    <lineage>
        <taxon>Bacteria</taxon>
        <taxon>Candidatus Komeiliibacteriota</taxon>
    </lineage>
</organism>
<accession>A0A2H0NFZ1</accession>
<dbReference type="EMBL" id="PCWQ01000007">
    <property type="protein sequence ID" value="PIR07075.1"/>
    <property type="molecule type" value="Genomic_DNA"/>
</dbReference>
<name>A0A2H0NFZ1_9BACT</name>
<protein>
    <recommendedName>
        <fullName evidence="3">HD domain-containing protein</fullName>
    </recommendedName>
</protein>
<sequence length="286" mass="32946">MQIPEITINEVNKAYLLSLLQSASLPYGTDLIEKGLDDFFNNSDHGFKHSLAVYERCKEVVFHCPTVVDFALHRIDESSDSKAKKVAAALIEWACILHDLSRFFGKGAKEHEEASANLTGMLSNIADPIFVRWLYNIIIEHDYFFPVVGDQLLPRVLRNPLAEIFRLADKTSLPPKDEVERYYQTGLRFKTPFFNPSLDLVDRFEFKDNHVSRDAIGWMMLIFLLKSENFFYRETADEYGRWAQGKTAALDYILGLAKKEKDIDGREINPDQIRKILLSDFKVIKS</sequence>
<evidence type="ECO:0000313" key="2">
    <source>
        <dbReference type="Proteomes" id="UP000230564"/>
    </source>
</evidence>
<gene>
    <name evidence="1" type="ORF">COV55_01445</name>
</gene>
<reference evidence="1 2" key="1">
    <citation type="submission" date="2017-09" db="EMBL/GenBank/DDBJ databases">
        <title>Depth-based differentiation of microbial function through sediment-hosted aquifers and enrichment of novel symbionts in the deep terrestrial subsurface.</title>
        <authorList>
            <person name="Probst A.J."/>
            <person name="Ladd B."/>
            <person name="Jarett J.K."/>
            <person name="Geller-Mcgrath D.E."/>
            <person name="Sieber C.M."/>
            <person name="Emerson J.B."/>
            <person name="Anantharaman K."/>
            <person name="Thomas B.C."/>
            <person name="Malmstrom R."/>
            <person name="Stieglmeier M."/>
            <person name="Klingl A."/>
            <person name="Woyke T."/>
            <person name="Ryan C.M."/>
            <person name="Banfield J.F."/>
        </authorList>
    </citation>
    <scope>NUCLEOTIDE SEQUENCE [LARGE SCALE GENOMIC DNA]</scope>
    <source>
        <strain evidence="1">CG11_big_fil_rev_8_21_14_0_20_36_20</strain>
    </source>
</reference>
<dbReference type="SUPFAM" id="SSF109604">
    <property type="entry name" value="HD-domain/PDEase-like"/>
    <property type="match status" value="1"/>
</dbReference>
<proteinExistence type="predicted"/>